<accession>A0ABY1JFK3</accession>
<dbReference type="EMBL" id="FSQZ01000001">
    <property type="protein sequence ID" value="SIN79439.1"/>
    <property type="molecule type" value="Genomic_DNA"/>
</dbReference>
<protein>
    <submittedName>
        <fullName evidence="2">Formylmethanofuran dehydrogenase, subunit D</fullName>
    </submittedName>
</protein>
<evidence type="ECO:0000259" key="1">
    <source>
        <dbReference type="Pfam" id="PF01568"/>
    </source>
</evidence>
<reference evidence="2 3" key="1">
    <citation type="submission" date="2016-11" db="EMBL/GenBank/DDBJ databases">
        <authorList>
            <person name="Varghese N."/>
            <person name="Submissions S."/>
        </authorList>
    </citation>
    <scope>NUCLEOTIDE SEQUENCE [LARGE SCALE GENOMIC DNA]</scope>
    <source>
        <strain evidence="2 3">DSM 20664</strain>
    </source>
</reference>
<dbReference type="InterPro" id="IPR009010">
    <property type="entry name" value="Asp_de-COase-like_dom_sf"/>
</dbReference>
<keyword evidence="3" id="KW-1185">Reference proteome</keyword>
<evidence type="ECO:0000313" key="2">
    <source>
        <dbReference type="EMBL" id="SIN79439.1"/>
    </source>
</evidence>
<feature type="domain" description="Molybdopterin dinucleotide-binding" evidence="1">
    <location>
        <begin position="11"/>
        <end position="108"/>
    </location>
</feature>
<dbReference type="Gene3D" id="2.40.40.20">
    <property type="match status" value="1"/>
</dbReference>
<dbReference type="InterPro" id="IPR006657">
    <property type="entry name" value="MoPterin_dinucl-bd_dom"/>
</dbReference>
<dbReference type="Proteomes" id="UP000185093">
    <property type="component" value="Unassembled WGS sequence"/>
</dbReference>
<dbReference type="Pfam" id="PF01568">
    <property type="entry name" value="Molydop_binding"/>
    <property type="match status" value="1"/>
</dbReference>
<comment type="caution">
    <text evidence="2">The sequence shown here is derived from an EMBL/GenBank/DDBJ whole genome shotgun (WGS) entry which is preliminary data.</text>
</comment>
<gene>
    <name evidence="2" type="ORF">SAMN05444368_1975</name>
</gene>
<organism evidence="2 3">
    <name type="scientific">Acetomicrobium flavidum</name>
    <dbReference type="NCBI Taxonomy" id="49896"/>
    <lineage>
        <taxon>Bacteria</taxon>
        <taxon>Thermotogati</taxon>
        <taxon>Synergistota</taxon>
        <taxon>Synergistia</taxon>
        <taxon>Synergistales</taxon>
        <taxon>Acetomicrobiaceae</taxon>
        <taxon>Acetomicrobium</taxon>
    </lineage>
</organism>
<sequence length="116" mass="12512">MSDESFSAVCTLVTGRTLEQAKGMHIGKTEEEYRKAVDKAFLSPEVLSKLSLNEGDEVMLKTRCGKVRVRVYADAGLPEDVVFVPMGPTANTLVGSDTEGSGMPSFKGLQVEVVRS</sequence>
<dbReference type="RefSeq" id="WP_074200094.1">
    <property type="nucleotide sequence ID" value="NZ_DAONBL010000021.1"/>
</dbReference>
<proteinExistence type="predicted"/>
<name>A0ABY1JFK3_9BACT</name>
<dbReference type="SUPFAM" id="SSF50692">
    <property type="entry name" value="ADC-like"/>
    <property type="match status" value="1"/>
</dbReference>
<evidence type="ECO:0000313" key="3">
    <source>
        <dbReference type="Proteomes" id="UP000185093"/>
    </source>
</evidence>